<dbReference type="UniPathway" id="UPA00378"/>
<reference evidence="2 3" key="1">
    <citation type="submission" date="2019-05" db="EMBL/GenBank/DDBJ databases">
        <title>Mikania micrantha, genome provides insights into the molecular mechanism of rapid growth.</title>
        <authorList>
            <person name="Liu B."/>
        </authorList>
    </citation>
    <scope>NUCLEOTIDE SEQUENCE [LARGE SCALE GENOMIC DNA]</scope>
    <source>
        <strain evidence="2">NLD-2019</strain>
        <tissue evidence="2">Leaf</tissue>
    </source>
</reference>
<name>A0A5N6MPU2_9ASTR</name>
<dbReference type="EMBL" id="SZYD01000015">
    <property type="protein sequence ID" value="KAD3642039.1"/>
    <property type="molecule type" value="Genomic_DNA"/>
</dbReference>
<accession>A0A5N6MPU2</accession>
<organism evidence="2 3">
    <name type="scientific">Mikania micrantha</name>
    <name type="common">bitter vine</name>
    <dbReference type="NCBI Taxonomy" id="192012"/>
    <lineage>
        <taxon>Eukaryota</taxon>
        <taxon>Viridiplantae</taxon>
        <taxon>Streptophyta</taxon>
        <taxon>Embryophyta</taxon>
        <taxon>Tracheophyta</taxon>
        <taxon>Spermatophyta</taxon>
        <taxon>Magnoliopsida</taxon>
        <taxon>eudicotyledons</taxon>
        <taxon>Gunneridae</taxon>
        <taxon>Pentapetalae</taxon>
        <taxon>asterids</taxon>
        <taxon>campanulids</taxon>
        <taxon>Asterales</taxon>
        <taxon>Asteraceae</taxon>
        <taxon>Asteroideae</taxon>
        <taxon>Heliantheae alliance</taxon>
        <taxon>Eupatorieae</taxon>
        <taxon>Mikania</taxon>
    </lineage>
</organism>
<evidence type="ECO:0000313" key="3">
    <source>
        <dbReference type="Proteomes" id="UP000326396"/>
    </source>
</evidence>
<gene>
    <name evidence="2" type="ORF">E3N88_31263</name>
</gene>
<dbReference type="OrthoDB" id="1429956at2759"/>
<evidence type="ECO:0000256" key="1">
    <source>
        <dbReference type="SAM" id="MobiDB-lite"/>
    </source>
</evidence>
<comment type="caution">
    <text evidence="2">The sequence shown here is derived from an EMBL/GenBank/DDBJ whole genome shotgun (WGS) entry which is preliminary data.</text>
</comment>
<sequence>MVKSQSSLGDSLKKLEERGIVIRFVLGRSPNRGDSLDRNIDEETRTTKDFLILDGHEESPKNAKFFFSTGVQNWDAEFYAKRKAILGRELQPHEMWKQSHCRKGSKPMDKDLSSVSSHVSDVDSEENIEEENLVWVDERANETWAKYDGYLVEKYEDERSNHSKFDEVLWGHELAVAKIKEKYIPELMCAMQDLGEKARWPPKDKKFATKDKSKWCAFHEDFGHITEDCIALRKEISYLLSKGHLKELLGKKKEMRQDPDGFPKRAASPPKDAKQEAKECYSSSTKATTKPQST</sequence>
<feature type="region of interest" description="Disordered" evidence="1">
    <location>
        <begin position="250"/>
        <end position="294"/>
    </location>
</feature>
<protein>
    <submittedName>
        <fullName evidence="2">Uncharacterized protein</fullName>
    </submittedName>
</protein>
<keyword evidence="3" id="KW-1185">Reference proteome</keyword>
<evidence type="ECO:0000313" key="2">
    <source>
        <dbReference type="EMBL" id="KAD3642039.1"/>
    </source>
</evidence>
<feature type="compositionally biased region" description="Basic and acidic residues" evidence="1">
    <location>
        <begin position="250"/>
        <end position="263"/>
    </location>
</feature>
<feature type="region of interest" description="Disordered" evidence="1">
    <location>
        <begin position="97"/>
        <end position="123"/>
    </location>
</feature>
<feature type="compositionally biased region" description="Polar residues" evidence="1">
    <location>
        <begin position="281"/>
        <end position="294"/>
    </location>
</feature>
<dbReference type="AlphaFoldDB" id="A0A5N6MPU2"/>
<proteinExistence type="predicted"/>
<dbReference type="Proteomes" id="UP000326396">
    <property type="component" value="Linkage Group LG5"/>
</dbReference>